<evidence type="ECO:0000313" key="3">
    <source>
        <dbReference type="EMBL" id="MEJ8821754.1"/>
    </source>
</evidence>
<dbReference type="InterPro" id="IPR029063">
    <property type="entry name" value="SAM-dependent_MTases_sf"/>
</dbReference>
<dbReference type="PANTHER" id="PTHR43861:SF3">
    <property type="entry name" value="PUTATIVE (AFU_ORTHOLOGUE AFUA_2G14390)-RELATED"/>
    <property type="match status" value="1"/>
</dbReference>
<gene>
    <name evidence="3" type="ORF">WKW80_06850</name>
</gene>
<evidence type="ECO:0000313" key="4">
    <source>
        <dbReference type="Proteomes" id="UP001363010"/>
    </source>
</evidence>
<dbReference type="GO" id="GO:0008168">
    <property type="term" value="F:methyltransferase activity"/>
    <property type="evidence" value="ECO:0007669"/>
    <property type="project" value="UniProtKB-KW"/>
</dbReference>
<dbReference type="Gene3D" id="3.40.50.150">
    <property type="entry name" value="Vaccinia Virus protein VP39"/>
    <property type="match status" value="1"/>
</dbReference>
<dbReference type="GO" id="GO:0032259">
    <property type="term" value="P:methylation"/>
    <property type="evidence" value="ECO:0007669"/>
    <property type="project" value="UniProtKB-KW"/>
</dbReference>
<organism evidence="3 4">
    <name type="scientific">Variovorax humicola</name>
    <dbReference type="NCBI Taxonomy" id="1769758"/>
    <lineage>
        <taxon>Bacteria</taxon>
        <taxon>Pseudomonadati</taxon>
        <taxon>Pseudomonadota</taxon>
        <taxon>Betaproteobacteria</taxon>
        <taxon>Burkholderiales</taxon>
        <taxon>Comamonadaceae</taxon>
        <taxon>Variovorax</taxon>
    </lineage>
</organism>
<proteinExistence type="predicted"/>
<accession>A0ABU8VVC1</accession>
<keyword evidence="3" id="KW-0489">Methyltransferase</keyword>
<keyword evidence="4" id="KW-1185">Reference proteome</keyword>
<dbReference type="Pfam" id="PF08241">
    <property type="entry name" value="Methyltransf_11"/>
    <property type="match status" value="1"/>
</dbReference>
<name>A0ABU8VVC1_9BURK</name>
<dbReference type="CDD" id="cd02440">
    <property type="entry name" value="AdoMet_MTases"/>
    <property type="match status" value="1"/>
</dbReference>
<dbReference type="EMBL" id="JBBKZV010000002">
    <property type="protein sequence ID" value="MEJ8821754.1"/>
    <property type="molecule type" value="Genomic_DNA"/>
</dbReference>
<dbReference type="RefSeq" id="WP_340362791.1">
    <property type="nucleotide sequence ID" value="NZ_JBBKZV010000002.1"/>
</dbReference>
<dbReference type="InterPro" id="IPR013216">
    <property type="entry name" value="Methyltransf_11"/>
</dbReference>
<dbReference type="Proteomes" id="UP001363010">
    <property type="component" value="Unassembled WGS sequence"/>
</dbReference>
<dbReference type="SUPFAM" id="SSF53335">
    <property type="entry name" value="S-adenosyl-L-methionine-dependent methyltransferases"/>
    <property type="match status" value="1"/>
</dbReference>
<reference evidence="3 4" key="1">
    <citation type="submission" date="2024-03" db="EMBL/GenBank/DDBJ databases">
        <title>Novel species of the genus Variovorax.</title>
        <authorList>
            <person name="Liu Q."/>
            <person name="Xin Y.-H."/>
        </authorList>
    </citation>
    <scope>NUCLEOTIDE SEQUENCE [LARGE SCALE GENOMIC DNA]</scope>
    <source>
        <strain evidence="3 4">KACC 18501</strain>
    </source>
</reference>
<feature type="domain" description="Methyltransferase type 11" evidence="2">
    <location>
        <begin position="41"/>
        <end position="139"/>
    </location>
</feature>
<protein>
    <submittedName>
        <fullName evidence="3">Methyltransferase domain-containing protein</fullName>
    </submittedName>
</protein>
<sequence>MYLLGYRQAEQDRLERQALELAEESDWLFDQIGVGDGWRVVEVGCGPRGCLDLLSRRVGATGRVVGVERSTEQAETARRFVADRPLPNVEVLAADVRASDLAAGAFDLATARLVLVNVPEPRQIVAEMVRFVRPGGFVALHEADAAFQRCEPPHPAQTRLLQLLDAYAQANGIDRFVGLKVPGMLREAGLLDVRVNPLIHVYPLAHGRRMLLLDFVENARSRLVDSGLVGEDDLEMLTTALRRHLEDPATLVVSSLFIQAWGRVPDLATA</sequence>
<comment type="caution">
    <text evidence="3">The sequence shown here is derived from an EMBL/GenBank/DDBJ whole genome shotgun (WGS) entry which is preliminary data.</text>
</comment>
<dbReference type="PANTHER" id="PTHR43861">
    <property type="entry name" value="TRANS-ACONITATE 2-METHYLTRANSFERASE-RELATED"/>
    <property type="match status" value="1"/>
</dbReference>
<keyword evidence="1" id="KW-0808">Transferase</keyword>
<evidence type="ECO:0000256" key="1">
    <source>
        <dbReference type="ARBA" id="ARBA00022679"/>
    </source>
</evidence>
<evidence type="ECO:0000259" key="2">
    <source>
        <dbReference type="Pfam" id="PF08241"/>
    </source>
</evidence>